<dbReference type="AlphaFoldDB" id="A0A0E0LQH4"/>
<reference evidence="1" key="1">
    <citation type="submission" date="2015-04" db="UniProtKB">
        <authorList>
            <consortium name="EnsemblPlants"/>
        </authorList>
    </citation>
    <scope>IDENTIFICATION</scope>
</reference>
<dbReference type="EnsemblPlants" id="OPUNC08G00670.1">
    <property type="protein sequence ID" value="OPUNC08G00670.1"/>
    <property type="gene ID" value="OPUNC08G00670"/>
</dbReference>
<dbReference type="Gramene" id="OPUNC08G00670.1">
    <property type="protein sequence ID" value="OPUNC08G00670.1"/>
    <property type="gene ID" value="OPUNC08G00670"/>
</dbReference>
<evidence type="ECO:0000313" key="2">
    <source>
        <dbReference type="Proteomes" id="UP000026962"/>
    </source>
</evidence>
<evidence type="ECO:0000313" key="1">
    <source>
        <dbReference type="EnsemblPlants" id="OPUNC08G00670.1"/>
    </source>
</evidence>
<sequence>MVLVSRRFYCTDKESRRNSLACAVTATHATEIEMRMEMTMKMIQIFKVRANRLTSHQHLKDNQCKLNQRFQDLVYKLNQK</sequence>
<organism evidence="1">
    <name type="scientific">Oryza punctata</name>
    <name type="common">Red rice</name>
    <dbReference type="NCBI Taxonomy" id="4537"/>
    <lineage>
        <taxon>Eukaryota</taxon>
        <taxon>Viridiplantae</taxon>
        <taxon>Streptophyta</taxon>
        <taxon>Embryophyta</taxon>
        <taxon>Tracheophyta</taxon>
        <taxon>Spermatophyta</taxon>
        <taxon>Magnoliopsida</taxon>
        <taxon>Liliopsida</taxon>
        <taxon>Poales</taxon>
        <taxon>Poaceae</taxon>
        <taxon>BOP clade</taxon>
        <taxon>Oryzoideae</taxon>
        <taxon>Oryzeae</taxon>
        <taxon>Oryzinae</taxon>
        <taxon>Oryza</taxon>
    </lineage>
</organism>
<reference evidence="1" key="2">
    <citation type="submission" date="2018-05" db="EMBL/GenBank/DDBJ databases">
        <title>OpunRS2 (Oryza punctata Reference Sequence Version 2).</title>
        <authorList>
            <person name="Zhang J."/>
            <person name="Kudrna D."/>
            <person name="Lee S."/>
            <person name="Talag J."/>
            <person name="Welchert J."/>
            <person name="Wing R.A."/>
        </authorList>
    </citation>
    <scope>NUCLEOTIDE SEQUENCE [LARGE SCALE GENOMIC DNA]</scope>
</reference>
<keyword evidence="2" id="KW-1185">Reference proteome</keyword>
<dbReference type="HOGENOM" id="CLU_2593972_0_0_1"/>
<accession>A0A0E0LQH4</accession>
<protein>
    <submittedName>
        <fullName evidence="1">Uncharacterized protein</fullName>
    </submittedName>
</protein>
<name>A0A0E0LQH4_ORYPU</name>
<proteinExistence type="predicted"/>
<dbReference type="Proteomes" id="UP000026962">
    <property type="component" value="Chromosome 8"/>
</dbReference>